<dbReference type="GO" id="GO:0005874">
    <property type="term" value="C:microtubule"/>
    <property type="evidence" value="ECO:0007669"/>
    <property type="project" value="UniProtKB-KW"/>
</dbReference>
<dbReference type="GO" id="GO:0005634">
    <property type="term" value="C:nucleus"/>
    <property type="evidence" value="ECO:0007669"/>
    <property type="project" value="UniProtKB-SubCell"/>
</dbReference>
<evidence type="ECO:0000256" key="19">
    <source>
        <dbReference type="RuleBase" id="RU000394"/>
    </source>
</evidence>
<evidence type="ECO:0000256" key="9">
    <source>
        <dbReference type="ARBA" id="ARBA00022776"/>
    </source>
</evidence>
<dbReference type="Gene3D" id="3.40.850.10">
    <property type="entry name" value="Kinesin motor domain"/>
    <property type="match status" value="1"/>
</dbReference>
<evidence type="ECO:0000256" key="18">
    <source>
        <dbReference type="PROSITE-ProRule" id="PRU00283"/>
    </source>
</evidence>
<evidence type="ECO:0000256" key="10">
    <source>
        <dbReference type="ARBA" id="ARBA00022829"/>
    </source>
</evidence>
<evidence type="ECO:0000256" key="13">
    <source>
        <dbReference type="ARBA" id="ARBA00023054"/>
    </source>
</evidence>
<gene>
    <name evidence="24" type="primary">KIF2C</name>
</gene>
<dbReference type="GO" id="GO:0051301">
    <property type="term" value="P:cell division"/>
    <property type="evidence" value="ECO:0007669"/>
    <property type="project" value="UniProtKB-KW"/>
</dbReference>
<dbReference type="CDD" id="cd01367">
    <property type="entry name" value="KISc_KIF2_like"/>
    <property type="match status" value="1"/>
</dbReference>
<feature type="region of interest" description="Disordered" evidence="21">
    <location>
        <begin position="107"/>
        <end position="127"/>
    </location>
</feature>
<keyword evidence="10" id="KW-0159">Chromosome partition</keyword>
<dbReference type="InterPro" id="IPR001752">
    <property type="entry name" value="Kinesin_motor_dom"/>
</dbReference>
<keyword evidence="23" id="KW-1185">Reference proteome</keyword>
<dbReference type="GO" id="GO:0007018">
    <property type="term" value="P:microtubule-based movement"/>
    <property type="evidence" value="ECO:0007669"/>
    <property type="project" value="InterPro"/>
</dbReference>
<dbReference type="KEGG" id="aful:116492208"/>
<evidence type="ECO:0000256" key="7">
    <source>
        <dbReference type="ARBA" id="ARBA00022701"/>
    </source>
</evidence>
<evidence type="ECO:0000256" key="8">
    <source>
        <dbReference type="ARBA" id="ARBA00022741"/>
    </source>
</evidence>
<keyword evidence="13 20" id="KW-0175">Coiled coil</keyword>
<dbReference type="PANTHER" id="PTHR47971">
    <property type="entry name" value="KINESIN-RELATED PROTEIN 6"/>
    <property type="match status" value="1"/>
</dbReference>
<keyword evidence="5" id="KW-0963">Cytoplasm</keyword>
<keyword evidence="18 19" id="KW-0505">Motor protein</keyword>
<organism evidence="23 24">
    <name type="scientific">Aythya fuligula</name>
    <name type="common">Tufted duck</name>
    <name type="synonym">Anas fuligula</name>
    <dbReference type="NCBI Taxonomy" id="219594"/>
    <lineage>
        <taxon>Eukaryota</taxon>
        <taxon>Metazoa</taxon>
        <taxon>Chordata</taxon>
        <taxon>Craniata</taxon>
        <taxon>Vertebrata</taxon>
        <taxon>Euteleostomi</taxon>
        <taxon>Archelosauria</taxon>
        <taxon>Archosauria</taxon>
        <taxon>Dinosauria</taxon>
        <taxon>Saurischia</taxon>
        <taxon>Theropoda</taxon>
        <taxon>Coelurosauria</taxon>
        <taxon>Aves</taxon>
        <taxon>Neognathae</taxon>
        <taxon>Galloanserae</taxon>
        <taxon>Anseriformes</taxon>
        <taxon>Anatidae</taxon>
        <taxon>Aythyinae</taxon>
        <taxon>Aythya</taxon>
    </lineage>
</organism>
<keyword evidence="16" id="KW-0131">Cell cycle</keyword>
<dbReference type="RefSeq" id="XP_032048665.1">
    <property type="nucleotide sequence ID" value="XM_032192774.1"/>
</dbReference>
<accession>A0A6J3DEU6</accession>
<feature type="region of interest" description="Disordered" evidence="21">
    <location>
        <begin position="140"/>
        <end position="196"/>
    </location>
</feature>
<keyword evidence="9" id="KW-0498">Mitosis</keyword>
<evidence type="ECO:0000256" key="21">
    <source>
        <dbReference type="SAM" id="MobiDB-lite"/>
    </source>
</evidence>
<dbReference type="GeneID" id="116492208"/>
<dbReference type="FunFam" id="3.40.850.10:FF:000006">
    <property type="entry name" value="Kinesin-like protein"/>
    <property type="match status" value="1"/>
</dbReference>
<dbReference type="GO" id="GO:0007059">
    <property type="term" value="P:chromosome segregation"/>
    <property type="evidence" value="ECO:0007669"/>
    <property type="project" value="UniProtKB-KW"/>
</dbReference>
<evidence type="ECO:0000259" key="22">
    <source>
        <dbReference type="PROSITE" id="PS50067"/>
    </source>
</evidence>
<dbReference type="PANTHER" id="PTHR47971:SF25">
    <property type="entry name" value="KINESIN-LIKE PROTEIN KIF2C"/>
    <property type="match status" value="1"/>
</dbReference>
<evidence type="ECO:0000313" key="24">
    <source>
        <dbReference type="RefSeq" id="XP_032048665.1"/>
    </source>
</evidence>
<feature type="compositionally biased region" description="Polar residues" evidence="21">
    <location>
        <begin position="140"/>
        <end position="155"/>
    </location>
</feature>
<dbReference type="SUPFAM" id="SSF52540">
    <property type="entry name" value="P-loop containing nucleoside triphosphate hydrolases"/>
    <property type="match status" value="1"/>
</dbReference>
<evidence type="ECO:0000256" key="16">
    <source>
        <dbReference type="ARBA" id="ARBA00023306"/>
    </source>
</evidence>
<evidence type="ECO:0000256" key="14">
    <source>
        <dbReference type="ARBA" id="ARBA00023212"/>
    </source>
</evidence>
<keyword evidence="4" id="KW-0158">Chromosome</keyword>
<comment type="subcellular location">
    <subcellularLocation>
        <location evidence="3">Chromosome</location>
        <location evidence="3">Centromere</location>
        <location evidence="3">Kinetochore</location>
    </subcellularLocation>
    <subcellularLocation>
        <location evidence="2">Cytoplasm</location>
        <location evidence="2">Cytoskeleton</location>
    </subcellularLocation>
    <subcellularLocation>
        <location evidence="1">Nucleus</location>
    </subcellularLocation>
</comment>
<dbReference type="InterPro" id="IPR054473">
    <property type="entry name" value="KIF2A-like_N"/>
</dbReference>
<evidence type="ECO:0000256" key="3">
    <source>
        <dbReference type="ARBA" id="ARBA00004629"/>
    </source>
</evidence>
<evidence type="ECO:0000256" key="15">
    <source>
        <dbReference type="ARBA" id="ARBA00023242"/>
    </source>
</evidence>
<dbReference type="GO" id="GO:0008017">
    <property type="term" value="F:microtubule binding"/>
    <property type="evidence" value="ECO:0007669"/>
    <property type="project" value="InterPro"/>
</dbReference>
<comment type="similarity">
    <text evidence="18 19">Belongs to the TRAFAC class myosin-kinesin ATPase superfamily. Kinesin family.</text>
</comment>
<dbReference type="Pfam" id="PF00225">
    <property type="entry name" value="Kinesin"/>
    <property type="match status" value="1"/>
</dbReference>
<dbReference type="GO" id="GO:0000776">
    <property type="term" value="C:kinetochore"/>
    <property type="evidence" value="ECO:0007669"/>
    <property type="project" value="UniProtKB-KW"/>
</dbReference>
<keyword evidence="7 19" id="KW-0493">Microtubule</keyword>
<dbReference type="AlphaFoldDB" id="A0A6J3DEU6"/>
<evidence type="ECO:0000256" key="20">
    <source>
        <dbReference type="SAM" id="Coils"/>
    </source>
</evidence>
<keyword evidence="6" id="KW-0132">Cell division</keyword>
<dbReference type="InterPro" id="IPR027640">
    <property type="entry name" value="Kinesin-like_fam"/>
</dbReference>
<protein>
    <recommendedName>
        <fullName evidence="19">Kinesin-like protein</fullName>
    </recommendedName>
</protein>
<dbReference type="InParanoid" id="A0A6J3DEU6"/>
<evidence type="ECO:0000256" key="1">
    <source>
        <dbReference type="ARBA" id="ARBA00004123"/>
    </source>
</evidence>
<dbReference type="PROSITE" id="PS50067">
    <property type="entry name" value="KINESIN_MOTOR_2"/>
    <property type="match status" value="1"/>
</dbReference>
<evidence type="ECO:0000256" key="12">
    <source>
        <dbReference type="ARBA" id="ARBA00022840"/>
    </source>
</evidence>
<dbReference type="SMART" id="SM00129">
    <property type="entry name" value="KISc"/>
    <property type="match status" value="1"/>
</dbReference>
<evidence type="ECO:0000313" key="23">
    <source>
        <dbReference type="Proteomes" id="UP000504639"/>
    </source>
</evidence>
<reference evidence="24" key="1">
    <citation type="submission" date="2025-08" db="UniProtKB">
        <authorList>
            <consortium name="RefSeq"/>
        </authorList>
    </citation>
    <scope>IDENTIFICATION</scope>
    <source>
        <tissue evidence="24">Lung</tissue>
    </source>
</reference>
<dbReference type="GO" id="GO:0007019">
    <property type="term" value="P:microtubule depolymerization"/>
    <property type="evidence" value="ECO:0007669"/>
    <property type="project" value="TreeGrafter"/>
</dbReference>
<evidence type="ECO:0000256" key="11">
    <source>
        <dbReference type="ARBA" id="ARBA00022838"/>
    </source>
</evidence>
<name>A0A6J3DEU6_AYTFU</name>
<keyword evidence="8 18" id="KW-0547">Nucleotide-binding</keyword>
<proteinExistence type="inferred from homology"/>
<keyword evidence="14" id="KW-0206">Cytoskeleton</keyword>
<evidence type="ECO:0000256" key="17">
    <source>
        <dbReference type="ARBA" id="ARBA00023328"/>
    </source>
</evidence>
<dbReference type="GO" id="GO:0005524">
    <property type="term" value="F:ATP binding"/>
    <property type="evidence" value="ECO:0007669"/>
    <property type="project" value="UniProtKB-UniRule"/>
</dbReference>
<evidence type="ECO:0000256" key="5">
    <source>
        <dbReference type="ARBA" id="ARBA00022490"/>
    </source>
</evidence>
<feature type="domain" description="Kinesin motor" evidence="22">
    <location>
        <begin position="267"/>
        <end position="597"/>
    </location>
</feature>
<keyword evidence="15" id="KW-0539">Nucleus</keyword>
<sequence>MDPRLYQRVCPGRVLNIQRSNGLIHKATVRTVNAERSLVAVEWSEGGAVKGKEIDIDDVITINPELTEELRAADVKENLPLQENVTVQKQKRRTTLSKIPAPREVATMAPKVSAPEQKNPAMRGRSRMSVITEPQCSLQENEMVDPSTSTQTRNNLLVPGGRTKTSRLSYAPEPTLTNGNSEDHLLSARMNPPVSPVRRRSNIVKEMEKMKNKREEKRAQISEIRTKRAQEFDSSCPNSEFARMIKEFRATLDCQPLSITDPIEEHRICVCVRKRPLNKQEILKKECDVITVPSKCVLLVHEPKQKVDLTKYLETQAFRFDFSFDELASNEMVYRFTARPLVQTIFEGGRATCFAYGQTGSGKTHTMGGDFSGRAQNASKGIYAFASQDVFLLLNQPRYRSQDLEVYVTFFEIYNGKVFDLLNKKAKLRVLEDGKQQVQVVGLQERQVSCAEDVIRMIEMGSACRTSGQTFANASSSRSHACFQIILRRRGKMLGKFSLVDLAGNERGADTSSADRQTRMEGAEINKSLLALKECIRALGQNKSHTPFRESKLTQVLRDSFIGTNSRTCMIAMISPGMSSCEYTLNTLRYADRVKELSPHNGGGETQNHMEIEDEETEISGESSALQHNLSKDEEEDISPHMFHFREAITQIGEREEKVIEQLRELRQKMTTELDYLLGITEQPDYDLETFVSRAKYFVEESSRNFLSVRETLDALVVAMQLEEQASKQMNKQRPQ</sequence>
<feature type="coiled-coil region" evidence="20">
    <location>
        <begin position="200"/>
        <end position="227"/>
    </location>
</feature>
<evidence type="ECO:0000256" key="4">
    <source>
        <dbReference type="ARBA" id="ARBA00022454"/>
    </source>
</evidence>
<dbReference type="Pfam" id="PF22923">
    <property type="entry name" value="KIF2A-like_1st"/>
    <property type="match status" value="1"/>
</dbReference>
<dbReference type="CTD" id="11004"/>
<dbReference type="PROSITE" id="PS00411">
    <property type="entry name" value="KINESIN_MOTOR_1"/>
    <property type="match status" value="1"/>
</dbReference>
<dbReference type="GO" id="GO:0003777">
    <property type="term" value="F:microtubule motor activity"/>
    <property type="evidence" value="ECO:0007669"/>
    <property type="project" value="InterPro"/>
</dbReference>
<dbReference type="InterPro" id="IPR027417">
    <property type="entry name" value="P-loop_NTPase"/>
</dbReference>
<feature type="binding site" evidence="18">
    <location>
        <begin position="357"/>
        <end position="364"/>
    </location>
    <ligand>
        <name>ATP</name>
        <dbReference type="ChEBI" id="CHEBI:30616"/>
    </ligand>
</feature>
<dbReference type="PRINTS" id="PR00380">
    <property type="entry name" value="KINESINHEAVY"/>
</dbReference>
<keyword evidence="12 18" id="KW-0067">ATP-binding</keyword>
<dbReference type="InterPro" id="IPR019821">
    <property type="entry name" value="Kinesin_motor_CS"/>
</dbReference>
<dbReference type="InterPro" id="IPR036961">
    <property type="entry name" value="Kinesin_motor_dom_sf"/>
</dbReference>
<keyword evidence="11" id="KW-0995">Kinetochore</keyword>
<evidence type="ECO:0000256" key="6">
    <source>
        <dbReference type="ARBA" id="ARBA00022618"/>
    </source>
</evidence>
<dbReference type="Proteomes" id="UP000504639">
    <property type="component" value="Chromosome 8"/>
</dbReference>
<evidence type="ECO:0000256" key="2">
    <source>
        <dbReference type="ARBA" id="ARBA00004245"/>
    </source>
</evidence>
<keyword evidence="17" id="KW-0137">Centromere</keyword>
<feature type="region of interest" description="Disordered" evidence="21">
    <location>
        <begin position="597"/>
        <end position="634"/>
    </location>
</feature>